<dbReference type="RefSeq" id="WP_307358459.1">
    <property type="nucleotide sequence ID" value="NZ_JAUSTB010000004.1"/>
</dbReference>
<dbReference type="InterPro" id="IPR045512">
    <property type="entry name" value="DUF6480"/>
</dbReference>
<dbReference type="EMBL" id="JAUSTB010000004">
    <property type="protein sequence ID" value="MDQ0145555.1"/>
    <property type="molecule type" value="Genomic_DNA"/>
</dbReference>
<gene>
    <name evidence="2" type="ORF">J2T23_001447</name>
</gene>
<dbReference type="AlphaFoldDB" id="A0AAJ1WF66"/>
<protein>
    <submittedName>
        <fullName evidence="2">Uncharacterized protein</fullName>
    </submittedName>
</protein>
<accession>A0AAJ1WF66</accession>
<evidence type="ECO:0000313" key="2">
    <source>
        <dbReference type="EMBL" id="MDQ0145555.1"/>
    </source>
</evidence>
<feature type="region of interest" description="Disordered" evidence="1">
    <location>
        <begin position="1"/>
        <end position="66"/>
    </location>
</feature>
<name>A0AAJ1WF66_9MICC</name>
<feature type="compositionally biased region" description="Acidic residues" evidence="1">
    <location>
        <begin position="1"/>
        <end position="12"/>
    </location>
</feature>
<comment type="caution">
    <text evidence="2">The sequence shown here is derived from an EMBL/GenBank/DDBJ whole genome shotgun (WGS) entry which is preliminary data.</text>
</comment>
<evidence type="ECO:0000256" key="1">
    <source>
        <dbReference type="SAM" id="MobiDB-lite"/>
    </source>
</evidence>
<evidence type="ECO:0000313" key="3">
    <source>
        <dbReference type="Proteomes" id="UP001239267"/>
    </source>
</evidence>
<organism evidence="2 3">
    <name type="scientific">Pseudarthrobacter niigatensis</name>
    <dbReference type="NCBI Taxonomy" id="369935"/>
    <lineage>
        <taxon>Bacteria</taxon>
        <taxon>Bacillati</taxon>
        <taxon>Actinomycetota</taxon>
        <taxon>Actinomycetes</taxon>
        <taxon>Micrococcales</taxon>
        <taxon>Micrococcaceae</taxon>
        <taxon>Pseudarthrobacter</taxon>
    </lineage>
</organism>
<dbReference type="Pfam" id="PF20088">
    <property type="entry name" value="DUF6480"/>
    <property type="match status" value="1"/>
</dbReference>
<dbReference type="Proteomes" id="UP001239267">
    <property type="component" value="Unassembled WGS sequence"/>
</dbReference>
<reference evidence="2 3" key="1">
    <citation type="submission" date="2023-07" db="EMBL/GenBank/DDBJ databases">
        <title>Sorghum-associated microbial communities from plants grown in Nebraska, USA.</title>
        <authorList>
            <person name="Schachtman D."/>
        </authorList>
    </citation>
    <scope>NUCLEOTIDE SEQUENCE [LARGE SCALE GENOMIC DNA]</scope>
    <source>
        <strain evidence="2 3">DS1001</strain>
    </source>
</reference>
<feature type="compositionally biased region" description="Basic and acidic residues" evidence="1">
    <location>
        <begin position="14"/>
        <end position="23"/>
    </location>
</feature>
<sequence>MSNHDSDEELPDPDGAREQDRNATYDAVNPNPADETITGLTPGGGVPPGETPPASAQTAVDRGREE</sequence>
<proteinExistence type="predicted"/>
<keyword evidence="3" id="KW-1185">Reference proteome</keyword>